<dbReference type="GO" id="GO:0001872">
    <property type="term" value="F:(1-&gt;3)-beta-D-glucan binding"/>
    <property type="evidence" value="ECO:0007669"/>
    <property type="project" value="InterPro"/>
</dbReference>
<dbReference type="EMBL" id="CAXITT010000156">
    <property type="protein sequence ID" value="CAL1533947.1"/>
    <property type="molecule type" value="Genomic_DNA"/>
</dbReference>
<dbReference type="Pfam" id="PF00059">
    <property type="entry name" value="Lectin_C"/>
    <property type="match status" value="1"/>
</dbReference>
<dbReference type="AlphaFoldDB" id="A0AAV2HJ91"/>
<dbReference type="PANTHER" id="PTHR47218">
    <property type="entry name" value="C-TYPE LECTIN DOMAIN FAMILY 7 MEMBER A"/>
    <property type="match status" value="1"/>
</dbReference>
<dbReference type="GO" id="GO:0071226">
    <property type="term" value="P:cellular response to molecule of fungal origin"/>
    <property type="evidence" value="ECO:0007669"/>
    <property type="project" value="InterPro"/>
</dbReference>
<dbReference type="SUPFAM" id="SSF56436">
    <property type="entry name" value="C-type lectin-like"/>
    <property type="match status" value="1"/>
</dbReference>
<evidence type="ECO:0000313" key="2">
    <source>
        <dbReference type="EMBL" id="CAL1533947.1"/>
    </source>
</evidence>
<keyword evidence="3" id="KW-1185">Reference proteome</keyword>
<gene>
    <name evidence="2" type="ORF">GSLYS_00007907001</name>
</gene>
<dbReference type="InterPro" id="IPR016187">
    <property type="entry name" value="CTDL_fold"/>
</dbReference>
<protein>
    <recommendedName>
        <fullName evidence="1">C-type lectin domain-containing protein</fullName>
    </recommendedName>
</protein>
<sequence length="112" mass="12895">YDGNCYLFENQLMDMDGHFNNCLVQDSQLVSVGDAEEWQFLSDVLSVMKIQETSKFYIGLYDIQLTFSYMWTDETAVTFRRFAKDYPSGITNRCVVFEAGSMKNIDCATYVG</sequence>
<proteinExistence type="predicted"/>
<dbReference type="PANTHER" id="PTHR47218:SF2">
    <property type="entry name" value="C-TYPE LECTIN DOMAIN-CONTAINING PROTEIN"/>
    <property type="match status" value="1"/>
</dbReference>
<dbReference type="InterPro" id="IPR016186">
    <property type="entry name" value="C-type_lectin-like/link_sf"/>
</dbReference>
<dbReference type="CDD" id="cd00037">
    <property type="entry name" value="CLECT"/>
    <property type="match status" value="1"/>
</dbReference>
<dbReference type="PROSITE" id="PS50041">
    <property type="entry name" value="C_TYPE_LECTIN_2"/>
    <property type="match status" value="1"/>
</dbReference>
<evidence type="ECO:0000313" key="3">
    <source>
        <dbReference type="Proteomes" id="UP001497497"/>
    </source>
</evidence>
<feature type="domain" description="C-type lectin" evidence="1">
    <location>
        <begin position="1"/>
        <end position="112"/>
    </location>
</feature>
<name>A0AAV2HJ91_LYMST</name>
<feature type="non-terminal residue" evidence="2">
    <location>
        <position position="1"/>
    </location>
</feature>
<feature type="non-terminal residue" evidence="2">
    <location>
        <position position="112"/>
    </location>
</feature>
<reference evidence="2 3" key="1">
    <citation type="submission" date="2024-04" db="EMBL/GenBank/DDBJ databases">
        <authorList>
            <consortium name="Genoscope - CEA"/>
            <person name="William W."/>
        </authorList>
    </citation>
    <scope>NUCLEOTIDE SEQUENCE [LARGE SCALE GENOMIC DNA]</scope>
</reference>
<organism evidence="2 3">
    <name type="scientific">Lymnaea stagnalis</name>
    <name type="common">Great pond snail</name>
    <name type="synonym">Helix stagnalis</name>
    <dbReference type="NCBI Taxonomy" id="6523"/>
    <lineage>
        <taxon>Eukaryota</taxon>
        <taxon>Metazoa</taxon>
        <taxon>Spiralia</taxon>
        <taxon>Lophotrochozoa</taxon>
        <taxon>Mollusca</taxon>
        <taxon>Gastropoda</taxon>
        <taxon>Heterobranchia</taxon>
        <taxon>Euthyneura</taxon>
        <taxon>Panpulmonata</taxon>
        <taxon>Hygrophila</taxon>
        <taxon>Lymnaeoidea</taxon>
        <taxon>Lymnaeidae</taxon>
        <taxon>Lymnaea</taxon>
    </lineage>
</organism>
<dbReference type="Gene3D" id="3.10.100.10">
    <property type="entry name" value="Mannose-Binding Protein A, subunit A"/>
    <property type="match status" value="1"/>
</dbReference>
<dbReference type="Proteomes" id="UP001497497">
    <property type="component" value="Unassembled WGS sequence"/>
</dbReference>
<dbReference type="InterPro" id="IPR042808">
    <property type="entry name" value="CLEC7A"/>
</dbReference>
<accession>A0AAV2HJ91</accession>
<dbReference type="InterPro" id="IPR001304">
    <property type="entry name" value="C-type_lectin-like"/>
</dbReference>
<evidence type="ECO:0000259" key="1">
    <source>
        <dbReference type="PROSITE" id="PS50041"/>
    </source>
</evidence>
<comment type="caution">
    <text evidence="2">The sequence shown here is derived from an EMBL/GenBank/DDBJ whole genome shotgun (WGS) entry which is preliminary data.</text>
</comment>